<dbReference type="InterPro" id="IPR051494">
    <property type="entry name" value="BSD_domain-containing"/>
</dbReference>
<dbReference type="Proteomes" id="UP000570016">
    <property type="component" value="Unassembled WGS sequence"/>
</dbReference>
<sequence>CSQGDGGLCWGAEGLHDPVCVSLQSTEALEFMKRDLAEFTQVMQHDTACTIAATASVVKDKLARTEGSSGATEKVRKGLSDFLGVISDTFAPSPDKTIDCDVITLMATPTGTTEPYDSAKARLYSLQSDPATYCNEPDGPAELLEAWLSQFSLEEKKGEIAELLATSPSIRALYTKMVPVAVSHSEFWQRYFYKVHRLEQDEARREALKQRAEQSIHHEEPGWEEDEEEFLGMSPLPCASVKFPEAAEKAPAALAGSHPPAHKGPCLESGAVLPPAPAPAEGSPSESSESISLVTQIANPASVPAAQLQTGAPPARDGDLSQRLLEATSEEQSSPPKPPEPGRPSAPAWESAASSEPPAVTELGEVESKAQGRTETVREEGPTDLRVFELNSDSGKSTPSNNGKKGSSTDISEDWEKDFDLDMTEEEVQLALSKVDVSGELEDEEWEDWE</sequence>
<feature type="compositionally biased region" description="Polar residues" evidence="1">
    <location>
        <begin position="391"/>
        <end position="410"/>
    </location>
</feature>
<feature type="compositionally biased region" description="Pro residues" evidence="1">
    <location>
        <begin position="335"/>
        <end position="344"/>
    </location>
</feature>
<feature type="non-terminal residue" evidence="3">
    <location>
        <position position="1"/>
    </location>
</feature>
<dbReference type="AlphaFoldDB" id="A0A7K6S5J7"/>
<feature type="region of interest" description="Disordered" evidence="1">
    <location>
        <begin position="251"/>
        <end position="419"/>
    </location>
</feature>
<dbReference type="EMBL" id="VZRY01004922">
    <property type="protein sequence ID" value="NWW93583.1"/>
    <property type="molecule type" value="Genomic_DNA"/>
</dbReference>
<dbReference type="OrthoDB" id="73788at2759"/>
<dbReference type="SMART" id="SM00751">
    <property type="entry name" value="BSD"/>
    <property type="match status" value="1"/>
</dbReference>
<accession>A0A7K6S5J7</accession>
<dbReference type="PANTHER" id="PTHR16019">
    <property type="entry name" value="SYNAPSE-ASSOCIATED PROTEIN"/>
    <property type="match status" value="1"/>
</dbReference>
<feature type="non-terminal residue" evidence="3">
    <location>
        <position position="450"/>
    </location>
</feature>
<dbReference type="InterPro" id="IPR035925">
    <property type="entry name" value="BSD_dom_sf"/>
</dbReference>
<proteinExistence type="predicted"/>
<feature type="compositionally biased region" description="Low complexity" evidence="1">
    <location>
        <begin position="279"/>
        <end position="290"/>
    </location>
</feature>
<dbReference type="SUPFAM" id="SSF140383">
    <property type="entry name" value="BSD domain-like"/>
    <property type="match status" value="1"/>
</dbReference>
<name>A0A7K6S5J7_9AVES</name>
<feature type="region of interest" description="Disordered" evidence="1">
    <location>
        <begin position="209"/>
        <end position="229"/>
    </location>
</feature>
<organism evidence="3 4">
    <name type="scientific">Rhynochetos jubatus</name>
    <name type="common">kagu</name>
    <dbReference type="NCBI Taxonomy" id="54386"/>
    <lineage>
        <taxon>Eukaryota</taxon>
        <taxon>Metazoa</taxon>
        <taxon>Chordata</taxon>
        <taxon>Craniata</taxon>
        <taxon>Vertebrata</taxon>
        <taxon>Euteleostomi</taxon>
        <taxon>Archelosauria</taxon>
        <taxon>Archosauria</taxon>
        <taxon>Dinosauria</taxon>
        <taxon>Saurischia</taxon>
        <taxon>Theropoda</taxon>
        <taxon>Coelurosauria</taxon>
        <taxon>Aves</taxon>
        <taxon>Neognathae</taxon>
        <taxon>Neoaves</taxon>
        <taxon>Phaethontimorphae</taxon>
        <taxon>Eurypygiformes</taxon>
        <taxon>Rhynochetidae</taxon>
        <taxon>Rhynochetos</taxon>
    </lineage>
</organism>
<dbReference type="GO" id="GO:0005737">
    <property type="term" value="C:cytoplasm"/>
    <property type="evidence" value="ECO:0007669"/>
    <property type="project" value="TreeGrafter"/>
</dbReference>
<dbReference type="Gene3D" id="1.10.3970.10">
    <property type="entry name" value="BSD domain"/>
    <property type="match status" value="1"/>
</dbReference>
<evidence type="ECO:0000313" key="3">
    <source>
        <dbReference type="EMBL" id="NWW93583.1"/>
    </source>
</evidence>
<keyword evidence="4" id="KW-1185">Reference proteome</keyword>
<gene>
    <name evidence="3" type="primary">Bsdc1</name>
    <name evidence="3" type="ORF">RHYJUB_R03877</name>
</gene>
<evidence type="ECO:0000313" key="4">
    <source>
        <dbReference type="Proteomes" id="UP000570016"/>
    </source>
</evidence>
<feature type="domain" description="BSD" evidence="2">
    <location>
        <begin position="147"/>
        <end position="199"/>
    </location>
</feature>
<dbReference type="Pfam" id="PF03909">
    <property type="entry name" value="BSD"/>
    <property type="match status" value="1"/>
</dbReference>
<feature type="compositionally biased region" description="Basic and acidic residues" evidence="1">
    <location>
        <begin position="366"/>
        <end position="387"/>
    </location>
</feature>
<dbReference type="InterPro" id="IPR005607">
    <property type="entry name" value="BSD_dom"/>
</dbReference>
<reference evidence="3 4" key="1">
    <citation type="submission" date="2019-09" db="EMBL/GenBank/DDBJ databases">
        <title>Bird 10,000 Genomes (B10K) Project - Family phase.</title>
        <authorList>
            <person name="Zhang G."/>
        </authorList>
    </citation>
    <scope>NUCLEOTIDE SEQUENCE [LARGE SCALE GENOMIC DNA]</scope>
    <source>
        <strain evidence="3">B10K-DU-029-58</strain>
        <tissue evidence="3">Muscle</tissue>
    </source>
</reference>
<evidence type="ECO:0000259" key="2">
    <source>
        <dbReference type="PROSITE" id="PS50858"/>
    </source>
</evidence>
<dbReference type="PROSITE" id="PS50858">
    <property type="entry name" value="BSD"/>
    <property type="match status" value="1"/>
</dbReference>
<protein>
    <submittedName>
        <fullName evidence="3">BSDC1 protein</fullName>
    </submittedName>
</protein>
<feature type="compositionally biased region" description="Low complexity" evidence="1">
    <location>
        <begin position="345"/>
        <end position="359"/>
    </location>
</feature>
<comment type="caution">
    <text evidence="3">The sequence shown here is derived from an EMBL/GenBank/DDBJ whole genome shotgun (WGS) entry which is preliminary data.</text>
</comment>
<feature type="compositionally biased region" description="Basic and acidic residues" evidence="1">
    <location>
        <begin position="209"/>
        <end position="221"/>
    </location>
</feature>
<dbReference type="PANTHER" id="PTHR16019:SF5">
    <property type="entry name" value="BSD DOMAIN-CONTAINING PROTEIN 1"/>
    <property type="match status" value="1"/>
</dbReference>
<evidence type="ECO:0000256" key="1">
    <source>
        <dbReference type="SAM" id="MobiDB-lite"/>
    </source>
</evidence>